<dbReference type="InterPro" id="IPR035969">
    <property type="entry name" value="Rab-GAP_TBC_sf"/>
</dbReference>
<keyword evidence="5" id="KW-1185">Reference proteome</keyword>
<feature type="domain" description="Rab-GAP TBC" evidence="2">
    <location>
        <begin position="53"/>
        <end position="276"/>
    </location>
</feature>
<evidence type="ECO:0000313" key="4">
    <source>
        <dbReference type="EMBL" id="VFT90322.1"/>
    </source>
</evidence>
<evidence type="ECO:0000313" key="3">
    <source>
        <dbReference type="EMBL" id="KAF0695720.1"/>
    </source>
</evidence>
<protein>
    <submittedName>
        <fullName evidence="4">Aste57867_13484 protein</fullName>
    </submittedName>
</protein>
<dbReference type="PROSITE" id="PS50086">
    <property type="entry name" value="TBC_RABGAP"/>
    <property type="match status" value="1"/>
</dbReference>
<gene>
    <name evidence="4" type="primary">Aste57867_13484</name>
    <name evidence="3" type="ORF">As57867_013434</name>
    <name evidence="4" type="ORF">ASTE57867_13484</name>
</gene>
<dbReference type="Gene3D" id="1.10.472.80">
    <property type="entry name" value="Ypt/Rab-GAP domain of gyp1p, domain 3"/>
    <property type="match status" value="1"/>
</dbReference>
<dbReference type="Gene3D" id="1.10.8.270">
    <property type="entry name" value="putative rabgap domain of human tbc1 domain family member 14 like domains"/>
    <property type="match status" value="1"/>
</dbReference>
<dbReference type="EMBL" id="CAADRA010005476">
    <property type="protein sequence ID" value="VFT90322.1"/>
    <property type="molecule type" value="Genomic_DNA"/>
</dbReference>
<dbReference type="InterPro" id="IPR000195">
    <property type="entry name" value="Rab-GAP-TBC_dom"/>
</dbReference>
<accession>A0A485KY89</accession>
<dbReference type="PANTHER" id="PTHR22957:SF27">
    <property type="entry name" value="TBC1 DOMAIN FAMILY MEMBER 13"/>
    <property type="match status" value="1"/>
</dbReference>
<feature type="compositionally biased region" description="Pro residues" evidence="1">
    <location>
        <begin position="347"/>
        <end position="357"/>
    </location>
</feature>
<dbReference type="SMART" id="SM00164">
    <property type="entry name" value="TBC"/>
    <property type="match status" value="1"/>
</dbReference>
<dbReference type="EMBL" id="VJMH01005455">
    <property type="protein sequence ID" value="KAF0695720.1"/>
    <property type="molecule type" value="Genomic_DNA"/>
</dbReference>
<reference evidence="4 5" key="1">
    <citation type="submission" date="2019-03" db="EMBL/GenBank/DDBJ databases">
        <authorList>
            <person name="Gaulin E."/>
            <person name="Dumas B."/>
        </authorList>
    </citation>
    <scope>NUCLEOTIDE SEQUENCE [LARGE SCALE GENOMIC DNA]</scope>
    <source>
        <strain evidence="4">CBS 568.67</strain>
    </source>
</reference>
<dbReference type="OrthoDB" id="10263206at2759"/>
<dbReference type="PANTHER" id="PTHR22957">
    <property type="entry name" value="TBC1 DOMAIN FAMILY MEMBER GTPASE-ACTIVATING PROTEIN"/>
    <property type="match status" value="1"/>
</dbReference>
<sequence length="357" mass="40074">MTKGLTSPEVDNEAIDGGLSLPAVLKPSGVRHLLASTAIDHAQLLALTFQGLDADSAVRPIVWRVLLGLLGPSPAAWTRDLQQKRSGYDALQRQFPFEGLRRRHELPKDDETLLHDIEKDVARTHVHMPFFSLSGVASEWMTRILFLFAKSHAEIGYCQGMHEIVAPLLYVFGTDSLPDWSSHAEADAFAAFETLMQLLAPLHLASKTDPKKTGVQVQMARLHMLLRQHDAALWLQLNSLAVLPEYYSFRWYITLLSHEFAMDATLRLWDALLADSKRFAFLHYVSCALIISHRDALLHRNADFGVCLTILQSKPKISIEALLQKAHALREVDRDADIKTRTRHHPPPPPPRSASTT</sequence>
<dbReference type="SUPFAM" id="SSF47923">
    <property type="entry name" value="Ypt/Rab-GAP domain of gyp1p"/>
    <property type="match status" value="2"/>
</dbReference>
<proteinExistence type="predicted"/>
<dbReference type="AlphaFoldDB" id="A0A485KY89"/>
<organism evidence="4 5">
    <name type="scientific">Aphanomyces stellatus</name>
    <dbReference type="NCBI Taxonomy" id="120398"/>
    <lineage>
        <taxon>Eukaryota</taxon>
        <taxon>Sar</taxon>
        <taxon>Stramenopiles</taxon>
        <taxon>Oomycota</taxon>
        <taxon>Saprolegniomycetes</taxon>
        <taxon>Saprolegniales</taxon>
        <taxon>Verrucalvaceae</taxon>
        <taxon>Aphanomyces</taxon>
    </lineage>
</organism>
<evidence type="ECO:0000313" key="5">
    <source>
        <dbReference type="Proteomes" id="UP000332933"/>
    </source>
</evidence>
<evidence type="ECO:0000256" key="1">
    <source>
        <dbReference type="SAM" id="MobiDB-lite"/>
    </source>
</evidence>
<dbReference type="GO" id="GO:0006886">
    <property type="term" value="P:intracellular protein transport"/>
    <property type="evidence" value="ECO:0007669"/>
    <property type="project" value="TreeGrafter"/>
</dbReference>
<dbReference type="GO" id="GO:0005096">
    <property type="term" value="F:GTPase activator activity"/>
    <property type="evidence" value="ECO:0007669"/>
    <property type="project" value="TreeGrafter"/>
</dbReference>
<evidence type="ECO:0000259" key="2">
    <source>
        <dbReference type="PROSITE" id="PS50086"/>
    </source>
</evidence>
<dbReference type="Proteomes" id="UP000332933">
    <property type="component" value="Unassembled WGS sequence"/>
</dbReference>
<reference evidence="3" key="2">
    <citation type="submission" date="2019-06" db="EMBL/GenBank/DDBJ databases">
        <title>Genomics analysis of Aphanomyces spp. identifies a new class of oomycete effector associated with host adaptation.</title>
        <authorList>
            <person name="Gaulin E."/>
        </authorList>
    </citation>
    <scope>NUCLEOTIDE SEQUENCE</scope>
    <source>
        <strain evidence="3">CBS 578.67</strain>
    </source>
</reference>
<feature type="region of interest" description="Disordered" evidence="1">
    <location>
        <begin position="336"/>
        <end position="357"/>
    </location>
</feature>
<dbReference type="Pfam" id="PF00566">
    <property type="entry name" value="RabGAP-TBC"/>
    <property type="match status" value="1"/>
</dbReference>
<name>A0A485KY89_9STRA</name>